<dbReference type="SUPFAM" id="SSF54292">
    <property type="entry name" value="2Fe-2S ferredoxin-like"/>
    <property type="match status" value="1"/>
</dbReference>
<comment type="cofactor">
    <cofactor evidence="1">
        <name>FAD</name>
        <dbReference type="ChEBI" id="CHEBI:57692"/>
    </cofactor>
</comment>
<accession>A0A347UDC6</accession>
<evidence type="ECO:0000313" key="11">
    <source>
        <dbReference type="EMBL" id="AXX96854.1"/>
    </source>
</evidence>
<keyword evidence="12" id="KW-1185">Reference proteome</keyword>
<keyword evidence="2" id="KW-0285">Flavoprotein</keyword>
<evidence type="ECO:0000256" key="8">
    <source>
        <dbReference type="ARBA" id="ARBA00023014"/>
    </source>
</evidence>
<keyword evidence="5" id="KW-0274">FAD</keyword>
<evidence type="ECO:0000256" key="2">
    <source>
        <dbReference type="ARBA" id="ARBA00022630"/>
    </source>
</evidence>
<sequence>MHMAFHELVISGVRQEGTDAVALEFAVPQELAAEFAYVPGQYLTLRADIDGQDVRRSYSIASAPDAPLCVGVRQVEDGVFSTYAQGLKVGDTVQVIPPEGRFMLQNQQDILLIAAGSGITPMVSIANAALAKGARVTLVYGNRDFKHVMFRSELEALKDQYMGRFTLIHILSREEQDVPLLNGRITGEKIGRMAKAGAIDLEAADGVFLCGPGEMITDVSAALSGLGVAKSAIHSERFTPDGEAPRKRSKAAQAVAGSGVEVEVEVILDGSRKKFRVEEGDENIVAAAARQGLELPYSCKGGMCCTCRCRVTEGSAEMAVNYSLEPWELEAGFTLACQTRPTSEKLVLDFDAA</sequence>
<dbReference type="InterPro" id="IPR001041">
    <property type="entry name" value="2Fe-2S_ferredoxin-type"/>
</dbReference>
<dbReference type="KEGG" id="pamo:BAR1_02240"/>
<dbReference type="InterPro" id="IPR039261">
    <property type="entry name" value="FNR_nucleotide-bd"/>
</dbReference>
<evidence type="ECO:0000256" key="1">
    <source>
        <dbReference type="ARBA" id="ARBA00001974"/>
    </source>
</evidence>
<dbReference type="InterPro" id="IPR036010">
    <property type="entry name" value="2Fe-2S_ferredoxin-like_sf"/>
</dbReference>
<keyword evidence="8" id="KW-0411">Iron-sulfur</keyword>
<evidence type="ECO:0000256" key="3">
    <source>
        <dbReference type="ARBA" id="ARBA00022714"/>
    </source>
</evidence>
<evidence type="ECO:0000259" key="9">
    <source>
        <dbReference type="PROSITE" id="PS51085"/>
    </source>
</evidence>
<keyword evidence="6" id="KW-0560">Oxidoreductase</keyword>
<dbReference type="Pfam" id="PF00970">
    <property type="entry name" value="FAD_binding_6"/>
    <property type="match status" value="1"/>
</dbReference>
<dbReference type="PROSITE" id="PS51085">
    <property type="entry name" value="2FE2S_FER_2"/>
    <property type="match status" value="1"/>
</dbReference>
<dbReference type="CDD" id="cd00207">
    <property type="entry name" value="fer2"/>
    <property type="match status" value="1"/>
</dbReference>
<dbReference type="Gene3D" id="2.40.30.10">
    <property type="entry name" value="Translation factors"/>
    <property type="match status" value="1"/>
</dbReference>
<dbReference type="PRINTS" id="PR00410">
    <property type="entry name" value="PHEHYDRXLASE"/>
</dbReference>
<dbReference type="InterPro" id="IPR008333">
    <property type="entry name" value="Cbr1-like_FAD-bd_dom"/>
</dbReference>
<dbReference type="GO" id="GO:0051537">
    <property type="term" value="F:2 iron, 2 sulfur cluster binding"/>
    <property type="evidence" value="ECO:0007669"/>
    <property type="project" value="UniProtKB-KW"/>
</dbReference>
<dbReference type="Pfam" id="PF00111">
    <property type="entry name" value="Fer2"/>
    <property type="match status" value="1"/>
</dbReference>
<proteinExistence type="predicted"/>
<dbReference type="PANTHER" id="PTHR47354:SF8">
    <property type="entry name" value="1,2-PHENYLACETYL-COA EPOXIDASE, SUBUNIT E"/>
    <property type="match status" value="1"/>
</dbReference>
<dbReference type="SUPFAM" id="SSF52343">
    <property type="entry name" value="Ferredoxin reductase-like, C-terminal NADP-linked domain"/>
    <property type="match status" value="1"/>
</dbReference>
<evidence type="ECO:0000256" key="6">
    <source>
        <dbReference type="ARBA" id="ARBA00023002"/>
    </source>
</evidence>
<dbReference type="InterPro" id="IPR017938">
    <property type="entry name" value="Riboflavin_synthase-like_b-brl"/>
</dbReference>
<dbReference type="EMBL" id="CP032125">
    <property type="protein sequence ID" value="AXX96854.1"/>
    <property type="molecule type" value="Genomic_DNA"/>
</dbReference>
<dbReference type="InterPro" id="IPR012675">
    <property type="entry name" value="Beta-grasp_dom_sf"/>
</dbReference>
<dbReference type="PANTHER" id="PTHR47354">
    <property type="entry name" value="NADH OXIDOREDUCTASE HCR"/>
    <property type="match status" value="1"/>
</dbReference>
<name>A0A347UDC6_9RHOB</name>
<dbReference type="AlphaFoldDB" id="A0A347UDC6"/>
<keyword evidence="7" id="KW-0408">Iron</keyword>
<organism evidence="11 12">
    <name type="scientific">Profundibacter amoris</name>
    <dbReference type="NCBI Taxonomy" id="2171755"/>
    <lineage>
        <taxon>Bacteria</taxon>
        <taxon>Pseudomonadati</taxon>
        <taxon>Pseudomonadota</taxon>
        <taxon>Alphaproteobacteria</taxon>
        <taxon>Rhodobacterales</taxon>
        <taxon>Paracoccaceae</taxon>
        <taxon>Profundibacter</taxon>
    </lineage>
</organism>
<dbReference type="Pfam" id="PF00175">
    <property type="entry name" value="NAD_binding_1"/>
    <property type="match status" value="1"/>
</dbReference>
<evidence type="ECO:0000256" key="7">
    <source>
        <dbReference type="ARBA" id="ARBA00023004"/>
    </source>
</evidence>
<dbReference type="SUPFAM" id="SSF63380">
    <property type="entry name" value="Riboflavin synthase domain-like"/>
    <property type="match status" value="1"/>
</dbReference>
<keyword evidence="4" id="KW-0479">Metal-binding</keyword>
<dbReference type="GO" id="GO:0050660">
    <property type="term" value="F:flavin adenine dinucleotide binding"/>
    <property type="evidence" value="ECO:0007669"/>
    <property type="project" value="TreeGrafter"/>
</dbReference>
<evidence type="ECO:0000313" key="12">
    <source>
        <dbReference type="Proteomes" id="UP000261704"/>
    </source>
</evidence>
<dbReference type="InterPro" id="IPR050415">
    <property type="entry name" value="MRET"/>
</dbReference>
<dbReference type="PROSITE" id="PS51384">
    <property type="entry name" value="FAD_FR"/>
    <property type="match status" value="1"/>
</dbReference>
<dbReference type="GO" id="GO:0046872">
    <property type="term" value="F:metal ion binding"/>
    <property type="evidence" value="ECO:0007669"/>
    <property type="project" value="UniProtKB-KW"/>
</dbReference>
<gene>
    <name evidence="11" type="ORF">BAR1_02240</name>
</gene>
<dbReference type="Proteomes" id="UP000261704">
    <property type="component" value="Chromosome"/>
</dbReference>
<dbReference type="CDD" id="cd06214">
    <property type="entry name" value="PA_degradation_oxidoreductase_like"/>
    <property type="match status" value="1"/>
</dbReference>
<dbReference type="Gene3D" id="3.10.20.30">
    <property type="match status" value="1"/>
</dbReference>
<keyword evidence="3" id="KW-0001">2Fe-2S</keyword>
<evidence type="ECO:0000259" key="10">
    <source>
        <dbReference type="PROSITE" id="PS51384"/>
    </source>
</evidence>
<dbReference type="InterPro" id="IPR017927">
    <property type="entry name" value="FAD-bd_FR_type"/>
</dbReference>
<dbReference type="GO" id="GO:0016491">
    <property type="term" value="F:oxidoreductase activity"/>
    <property type="evidence" value="ECO:0007669"/>
    <property type="project" value="UniProtKB-KW"/>
</dbReference>
<evidence type="ECO:0000256" key="4">
    <source>
        <dbReference type="ARBA" id="ARBA00022723"/>
    </source>
</evidence>
<reference evidence="11 12" key="1">
    <citation type="submission" date="2018-09" db="EMBL/GenBank/DDBJ databases">
        <title>Profundibacter amoris BAR1 gen. nov., sp. nov., a new member of the Roseobacter clade isolated at Lokis Castle Vent Field on the Arctic Mid-Oceanic Ridge.</title>
        <authorList>
            <person name="Le Moine Bauer S."/>
            <person name="Sjoeberg A.G."/>
            <person name="L'Haridon S."/>
            <person name="Stokke R."/>
            <person name="Roalkvam I."/>
            <person name="Steen I.H."/>
            <person name="Dahle H."/>
        </authorList>
    </citation>
    <scope>NUCLEOTIDE SEQUENCE [LARGE SCALE GENOMIC DNA]</scope>
    <source>
        <strain evidence="11 12">BAR1</strain>
    </source>
</reference>
<protein>
    <submittedName>
        <fullName evidence="11">Ferredoxin reductase</fullName>
    </submittedName>
</protein>
<feature type="domain" description="FAD-binding FR-type" evidence="10">
    <location>
        <begin position="3"/>
        <end position="105"/>
    </location>
</feature>
<evidence type="ECO:0000256" key="5">
    <source>
        <dbReference type="ARBA" id="ARBA00022827"/>
    </source>
</evidence>
<dbReference type="InterPro" id="IPR001433">
    <property type="entry name" value="OxRdtase_FAD/NAD-bd"/>
</dbReference>
<feature type="domain" description="2Fe-2S ferredoxin-type" evidence="9">
    <location>
        <begin position="262"/>
        <end position="353"/>
    </location>
</feature>
<dbReference type="Gene3D" id="3.40.50.80">
    <property type="entry name" value="Nucleotide-binding domain of ferredoxin-NADP reductase (FNR) module"/>
    <property type="match status" value="1"/>
</dbReference>
<dbReference type="OrthoDB" id="9796486at2"/>